<reference evidence="1 2" key="1">
    <citation type="journal article" date="2014" name="PLoS Genet.">
        <title>Phylogenetically driven sequencing of extremely halophilic archaea reveals strategies for static and dynamic osmo-response.</title>
        <authorList>
            <person name="Becker E.A."/>
            <person name="Seitzer P.M."/>
            <person name="Tritt A."/>
            <person name="Larsen D."/>
            <person name="Krusor M."/>
            <person name="Yao A.I."/>
            <person name="Wu D."/>
            <person name="Madern D."/>
            <person name="Eisen J.A."/>
            <person name="Darling A.E."/>
            <person name="Facciotti M.T."/>
        </authorList>
    </citation>
    <scope>NUCLEOTIDE SEQUENCE [LARGE SCALE GENOMIC DNA]</scope>
    <source>
        <strain evidence="1 2">DSM 8989</strain>
    </source>
</reference>
<gene>
    <name evidence="1" type="ORF">C450_05240</name>
</gene>
<comment type="caution">
    <text evidence="1">The sequence shown here is derived from an EMBL/GenBank/DDBJ whole genome shotgun (WGS) entry which is preliminary data.</text>
</comment>
<dbReference type="AlphaFoldDB" id="M0N9P0"/>
<organism evidence="1 2">
    <name type="scientific">Halococcus salifodinae DSM 8989</name>
    <dbReference type="NCBI Taxonomy" id="1227456"/>
    <lineage>
        <taxon>Archaea</taxon>
        <taxon>Methanobacteriati</taxon>
        <taxon>Methanobacteriota</taxon>
        <taxon>Stenosarchaea group</taxon>
        <taxon>Halobacteria</taxon>
        <taxon>Halobacteriales</taxon>
        <taxon>Halococcaceae</taxon>
        <taxon>Halococcus</taxon>
    </lineage>
</organism>
<evidence type="ECO:0008006" key="3">
    <source>
        <dbReference type="Google" id="ProtNLM"/>
    </source>
</evidence>
<accession>M0N9P0</accession>
<sequence length="51" mass="5535">MIMIETVKRVLGQSDGELVVECRQCGSNVDPSAESCPACSSTEIARYDISR</sequence>
<dbReference type="STRING" id="1227456.C450_05240"/>
<keyword evidence="2" id="KW-1185">Reference proteome</keyword>
<dbReference type="PATRIC" id="fig|1227456.3.peg.1064"/>
<name>M0N9P0_9EURY</name>
<protein>
    <recommendedName>
        <fullName evidence="3">Small CPxCG-related zinc finger protein</fullName>
    </recommendedName>
</protein>
<evidence type="ECO:0000313" key="1">
    <source>
        <dbReference type="EMBL" id="EMA54672.1"/>
    </source>
</evidence>
<dbReference type="EMBL" id="AOME01000026">
    <property type="protein sequence ID" value="EMA54672.1"/>
    <property type="molecule type" value="Genomic_DNA"/>
</dbReference>
<evidence type="ECO:0000313" key="2">
    <source>
        <dbReference type="Proteomes" id="UP000011625"/>
    </source>
</evidence>
<proteinExistence type="predicted"/>
<dbReference type="Proteomes" id="UP000011625">
    <property type="component" value="Unassembled WGS sequence"/>
</dbReference>